<organism evidence="4 5">
    <name type="scientific">Swaminathania salitolerans</name>
    <dbReference type="NCBI Taxonomy" id="182838"/>
    <lineage>
        <taxon>Bacteria</taxon>
        <taxon>Pseudomonadati</taxon>
        <taxon>Pseudomonadota</taxon>
        <taxon>Alphaproteobacteria</taxon>
        <taxon>Acetobacterales</taxon>
        <taxon>Acetobacteraceae</taxon>
        <taxon>Swaminathania</taxon>
    </lineage>
</organism>
<dbReference type="SUPFAM" id="SSF53756">
    <property type="entry name" value="UDP-Glycosyltransferase/glycogen phosphorylase"/>
    <property type="match status" value="1"/>
</dbReference>
<evidence type="ECO:0008006" key="6">
    <source>
        <dbReference type="Google" id="ProtNLM"/>
    </source>
</evidence>
<accession>A0A511BX37</accession>
<dbReference type="InterPro" id="IPR028098">
    <property type="entry name" value="Glyco_trans_4-like_N"/>
</dbReference>
<evidence type="ECO:0000256" key="1">
    <source>
        <dbReference type="ARBA" id="ARBA00022679"/>
    </source>
</evidence>
<dbReference type="Pfam" id="PF13439">
    <property type="entry name" value="Glyco_transf_4"/>
    <property type="match status" value="1"/>
</dbReference>
<dbReference type="PANTHER" id="PTHR46401:SF2">
    <property type="entry name" value="GLYCOSYLTRANSFERASE WBBK-RELATED"/>
    <property type="match status" value="1"/>
</dbReference>
<proteinExistence type="predicted"/>
<name>A0A511BX37_9PROT</name>
<sequence length="440" mass="49436">MSSSTTLRVGIDGFNLSLSRGTGVASYARTLSFALRDLGYEIDVLYGMNIHHHTPSDLREVIFADELGEEKAPRLPKLLRPRWFKATKRHFLGHEVVDVPISGRVNLRDFAGRMPAYDRIQNVPALFRAAAGFFRTTGRFLTVTSPNPPDIMHWTYPLPIRMAGSKNIYTVHDLVPLTMPHTTLDNKNYHYRLIRSIVENSDGICTVSEFARSEILSFFPAAASKIVNTYQSFTPDQTAFERPHAQSLEEISSLFGLEGESYYLFFGSLEPKKNIGRIISAFLSTHSQKKLVLVGAMAWKSENELRFLQKGLDSGRIVQLQYLPLKALQALIRHAFAVLFPSLTEGFGLPVLEALSFGTPVITSREASLPEVGGEACLYVDAYDTDDIARGIVELENNPEHVRMLRSRGEAQARKFDMTTYEARLSEMYRAVLDTPPRRG</sequence>
<dbReference type="RefSeq" id="WP_147093632.1">
    <property type="nucleotide sequence ID" value="NZ_BJVC01000003.1"/>
</dbReference>
<evidence type="ECO:0000313" key="4">
    <source>
        <dbReference type="EMBL" id="GEL02568.1"/>
    </source>
</evidence>
<dbReference type="EMBL" id="BJVC01000003">
    <property type="protein sequence ID" value="GEL02568.1"/>
    <property type="molecule type" value="Genomic_DNA"/>
</dbReference>
<dbReference type="GO" id="GO:0016757">
    <property type="term" value="F:glycosyltransferase activity"/>
    <property type="evidence" value="ECO:0007669"/>
    <property type="project" value="InterPro"/>
</dbReference>
<gene>
    <name evidence="4" type="ORF">SSA02_17310</name>
</gene>
<keyword evidence="5" id="KW-1185">Reference proteome</keyword>
<feature type="domain" description="Glycosyltransferase subfamily 4-like N-terminal" evidence="3">
    <location>
        <begin position="23"/>
        <end position="226"/>
    </location>
</feature>
<dbReference type="Proteomes" id="UP000321405">
    <property type="component" value="Unassembled WGS sequence"/>
</dbReference>
<evidence type="ECO:0000259" key="3">
    <source>
        <dbReference type="Pfam" id="PF13439"/>
    </source>
</evidence>
<comment type="caution">
    <text evidence="4">The sequence shown here is derived from an EMBL/GenBank/DDBJ whole genome shotgun (WGS) entry which is preliminary data.</text>
</comment>
<dbReference type="OrthoDB" id="9801609at2"/>
<reference evidence="4 5" key="1">
    <citation type="submission" date="2019-07" db="EMBL/GenBank/DDBJ databases">
        <title>Whole genome shotgun sequence of Swaminathania salitolerans NBRC 104436.</title>
        <authorList>
            <person name="Hosoyama A."/>
            <person name="Uohara A."/>
            <person name="Ohji S."/>
            <person name="Ichikawa N."/>
        </authorList>
    </citation>
    <scope>NUCLEOTIDE SEQUENCE [LARGE SCALE GENOMIC DNA]</scope>
    <source>
        <strain evidence="4 5">NBRC 104436</strain>
    </source>
</reference>
<dbReference type="InterPro" id="IPR001296">
    <property type="entry name" value="Glyco_trans_1"/>
</dbReference>
<evidence type="ECO:0000259" key="2">
    <source>
        <dbReference type="Pfam" id="PF00534"/>
    </source>
</evidence>
<dbReference type="Pfam" id="PF00534">
    <property type="entry name" value="Glycos_transf_1"/>
    <property type="match status" value="1"/>
</dbReference>
<feature type="domain" description="Glycosyl transferase family 1" evidence="2">
    <location>
        <begin position="258"/>
        <end position="410"/>
    </location>
</feature>
<protein>
    <recommendedName>
        <fullName evidence="6">Glycosyl transferase family 1</fullName>
    </recommendedName>
</protein>
<dbReference type="GO" id="GO:0009103">
    <property type="term" value="P:lipopolysaccharide biosynthetic process"/>
    <property type="evidence" value="ECO:0007669"/>
    <property type="project" value="TreeGrafter"/>
</dbReference>
<evidence type="ECO:0000313" key="5">
    <source>
        <dbReference type="Proteomes" id="UP000321405"/>
    </source>
</evidence>
<dbReference type="AlphaFoldDB" id="A0A511BX37"/>
<keyword evidence="1" id="KW-0808">Transferase</keyword>
<dbReference type="PANTHER" id="PTHR46401">
    <property type="entry name" value="GLYCOSYLTRANSFERASE WBBK-RELATED"/>
    <property type="match status" value="1"/>
</dbReference>
<dbReference type="Gene3D" id="3.40.50.2000">
    <property type="entry name" value="Glycogen Phosphorylase B"/>
    <property type="match status" value="2"/>
</dbReference>
<dbReference type="CDD" id="cd03809">
    <property type="entry name" value="GT4_MtfB-like"/>
    <property type="match status" value="1"/>
</dbReference>